<dbReference type="GO" id="GO:0002161">
    <property type="term" value="F:aminoacyl-tRNA deacylase activity"/>
    <property type="evidence" value="ECO:0007669"/>
    <property type="project" value="InterPro"/>
</dbReference>
<dbReference type="Gene3D" id="3.90.960.10">
    <property type="entry name" value="YbaK/aminoacyl-tRNA synthetase-associated domain"/>
    <property type="match status" value="1"/>
</dbReference>
<dbReference type="InterPro" id="IPR040285">
    <property type="entry name" value="ProX/PRXD1"/>
</dbReference>
<dbReference type="CDD" id="cd04335">
    <property type="entry name" value="PrdX_deacylase"/>
    <property type="match status" value="1"/>
</dbReference>
<accession>A0A4R5Q7K9</accession>
<reference evidence="3 4" key="1">
    <citation type="journal article" date="2016" name="J. Microbiol.">
        <title>Dankookia rubra gen. nov., sp. nov., an alphaproteobacterium isolated from sediment of a shallow stream.</title>
        <authorList>
            <person name="Kim W.H."/>
            <person name="Kim D.H."/>
            <person name="Kang K."/>
            <person name="Ahn T.Y."/>
        </authorList>
    </citation>
    <scope>NUCLEOTIDE SEQUENCE [LARGE SCALE GENOMIC DNA]</scope>
    <source>
        <strain evidence="3 4">JCM30602</strain>
    </source>
</reference>
<feature type="domain" description="YbaK/aminoacyl-tRNA synthetase-associated" evidence="2">
    <location>
        <begin position="24"/>
        <end position="157"/>
    </location>
</feature>
<dbReference type="AlphaFoldDB" id="A0A4R5Q7K9"/>
<protein>
    <submittedName>
        <fullName evidence="3">Prolyl-tRNA synthetase associated domain-containing protein</fullName>
    </submittedName>
</protein>
<dbReference type="PANTHER" id="PTHR31423">
    <property type="entry name" value="YBAK DOMAIN-CONTAINING PROTEIN"/>
    <property type="match status" value="1"/>
</dbReference>
<evidence type="ECO:0000313" key="3">
    <source>
        <dbReference type="EMBL" id="TDH58890.1"/>
    </source>
</evidence>
<organism evidence="3 4">
    <name type="scientific">Dankookia rubra</name>
    <dbReference type="NCBI Taxonomy" id="1442381"/>
    <lineage>
        <taxon>Bacteria</taxon>
        <taxon>Pseudomonadati</taxon>
        <taxon>Pseudomonadota</taxon>
        <taxon>Alphaproteobacteria</taxon>
        <taxon>Acetobacterales</taxon>
        <taxon>Roseomonadaceae</taxon>
        <taxon>Dankookia</taxon>
    </lineage>
</organism>
<dbReference type="InterPro" id="IPR007214">
    <property type="entry name" value="YbaK/aa-tRNA-synth-assoc-dom"/>
</dbReference>
<evidence type="ECO:0000256" key="1">
    <source>
        <dbReference type="ARBA" id="ARBA00010201"/>
    </source>
</evidence>
<evidence type="ECO:0000313" key="4">
    <source>
        <dbReference type="Proteomes" id="UP000295096"/>
    </source>
</evidence>
<proteinExistence type="inferred from homology"/>
<gene>
    <name evidence="3" type="ORF">E2C06_30215</name>
</gene>
<dbReference type="GO" id="GO:0004812">
    <property type="term" value="F:aminoacyl-tRNA ligase activity"/>
    <property type="evidence" value="ECO:0007669"/>
    <property type="project" value="UniProtKB-KW"/>
</dbReference>
<keyword evidence="3" id="KW-0030">Aminoacyl-tRNA synthetase</keyword>
<evidence type="ECO:0000259" key="2">
    <source>
        <dbReference type="Pfam" id="PF04073"/>
    </source>
</evidence>
<dbReference type="SUPFAM" id="SSF55826">
    <property type="entry name" value="YbaK/ProRS associated domain"/>
    <property type="match status" value="1"/>
</dbReference>
<keyword evidence="3" id="KW-0436">Ligase</keyword>
<dbReference type="OrthoDB" id="5145315at2"/>
<sequence>MAETPDSLLARLDALGIEARTTTHPPVFTVAESQALRGTLAGGHSKNLFLRPAKRVPGTAMAPHLLAVLQEDRQVSINALARIAGAGRVEMAPAADLLALLGVLPGSVTPFGMVNAPPGAVRIVLDAGLLRDHEWVHFHPLVNSMTTAIRPAGLLRFLESLGHRPECLDILPATG</sequence>
<dbReference type="PANTHER" id="PTHR31423:SF3">
    <property type="entry name" value="PROLYL-TRNA SYNTHETASE ASSOCIATED DOMAIN-CONTAINING PROTEIN 1-RELATED"/>
    <property type="match status" value="1"/>
</dbReference>
<comment type="similarity">
    <text evidence="1">Belongs to the PRORSD1 family.</text>
</comment>
<name>A0A4R5Q7K9_9PROT</name>
<dbReference type="EMBL" id="SMSJ01000091">
    <property type="protein sequence ID" value="TDH58890.1"/>
    <property type="molecule type" value="Genomic_DNA"/>
</dbReference>
<keyword evidence="4" id="KW-1185">Reference proteome</keyword>
<comment type="caution">
    <text evidence="3">The sequence shown here is derived from an EMBL/GenBank/DDBJ whole genome shotgun (WGS) entry which is preliminary data.</text>
</comment>
<dbReference type="Pfam" id="PF04073">
    <property type="entry name" value="tRNA_edit"/>
    <property type="match status" value="1"/>
</dbReference>
<dbReference type="InterPro" id="IPR036754">
    <property type="entry name" value="YbaK/aa-tRNA-synt-asso_dom_sf"/>
</dbReference>
<dbReference type="Proteomes" id="UP000295096">
    <property type="component" value="Unassembled WGS sequence"/>
</dbReference>
<dbReference type="RefSeq" id="WP_133292295.1">
    <property type="nucleotide sequence ID" value="NZ_SMSJ01000091.1"/>
</dbReference>